<name>A0AAE3E270_9FIRM</name>
<feature type="domain" description="DUF6036" evidence="1">
    <location>
        <begin position="15"/>
        <end position="144"/>
    </location>
</feature>
<keyword evidence="3" id="KW-1185">Reference proteome</keyword>
<protein>
    <recommendedName>
        <fullName evidence="1">DUF6036 domain-containing protein</fullName>
    </recommendedName>
</protein>
<dbReference type="RefSeq" id="WP_118612496.1">
    <property type="nucleotide sequence ID" value="NZ_JAJEQN010000004.1"/>
</dbReference>
<sequence length="236" mass="27032">MPEVFFTKENLDSYLKELAKEFRKINGNKMPAEIILIGGASVLINYGFREMTYDMDAIIQASSSMKDAINSVGDRMGLPNGWLNTDFMKTTSYTPKLIQYSKYYKTFSNVLRIRTVSAEYLVVMKLMAGRQYKNDLSDVVGILLEQEKSQQQICLEDIKKAAEKLYGGYDKLSEESRTFIETVYQNPDLTQLYAKVREDEKTNKDILIEFEDNYPDVLNGDNLTDILKAARAKKKG</sequence>
<dbReference type="EMBL" id="JAJEQN010000004">
    <property type="protein sequence ID" value="MCC2220486.1"/>
    <property type="molecule type" value="Genomic_DNA"/>
</dbReference>
<organism evidence="2 3">
    <name type="scientific">Anthropogastromicrobium aceti</name>
    <dbReference type="NCBI Taxonomy" id="2981768"/>
    <lineage>
        <taxon>Bacteria</taxon>
        <taxon>Bacillati</taxon>
        <taxon>Bacillota</taxon>
        <taxon>Clostridia</taxon>
        <taxon>Lachnospirales</taxon>
        <taxon>Lachnospiraceae</taxon>
        <taxon>Anthropogastromicrobium</taxon>
    </lineage>
</organism>
<reference evidence="2 3" key="1">
    <citation type="submission" date="2021-10" db="EMBL/GenBank/DDBJ databases">
        <title>Anaerobic single-cell dispensing facilitates the cultivation of human gut bacteria.</title>
        <authorList>
            <person name="Afrizal A."/>
        </authorList>
    </citation>
    <scope>NUCLEOTIDE SEQUENCE [LARGE SCALE GENOMIC DNA]</scope>
    <source>
        <strain evidence="2 3">CLA-AA-H224</strain>
    </source>
</reference>
<evidence type="ECO:0000259" key="1">
    <source>
        <dbReference type="Pfam" id="PF19502"/>
    </source>
</evidence>
<proteinExistence type="predicted"/>
<evidence type="ECO:0000313" key="3">
    <source>
        <dbReference type="Proteomes" id="UP001198200"/>
    </source>
</evidence>
<dbReference type="Proteomes" id="UP001198200">
    <property type="component" value="Unassembled WGS sequence"/>
</dbReference>
<dbReference type="Pfam" id="PF19502">
    <property type="entry name" value="DUF6036"/>
    <property type="match status" value="1"/>
</dbReference>
<gene>
    <name evidence="2" type="ORF">LKD48_02315</name>
</gene>
<accession>A0AAE3E270</accession>
<comment type="caution">
    <text evidence="2">The sequence shown here is derived from an EMBL/GenBank/DDBJ whole genome shotgun (WGS) entry which is preliminary data.</text>
</comment>
<evidence type="ECO:0000313" key="2">
    <source>
        <dbReference type="EMBL" id="MCC2220486.1"/>
    </source>
</evidence>
<dbReference type="AlphaFoldDB" id="A0AAE3E270"/>
<dbReference type="InterPro" id="IPR045792">
    <property type="entry name" value="DUF6036"/>
</dbReference>